<evidence type="ECO:0000313" key="1">
    <source>
        <dbReference type="EMBL" id="AOM63564.1"/>
    </source>
</evidence>
<name>A0A1C9C5J5_HAV01</name>
<keyword evidence="2" id="KW-1185">Reference proteome</keyword>
<dbReference type="RefSeq" id="YP_009507630.1">
    <property type="nucleotide sequence ID" value="NC_038553.1"/>
</dbReference>
<accession>A0A1C9C5J5</accession>
<sequence length="207" mass="25666">MFHYNEKEKITSPITGRQVLLNIRNLKKYLREFGSFEVFDKHDQYKIINFLKYNNTKILKNKRQKTKKYECPLYPDPHDRYNDDHVNMRNICPHCNMPYSRKMSYSEFVEYLNRYNNDEKKKTEERINTCSRITEKWPYNCKDFKKCIGVDEINFKDREHEKKYIENLINDENKKNEIKHFFKQYKNIDVTDNQYENYIKKYEKCRV</sequence>
<protein>
    <submittedName>
        <fullName evidence="1">Uncharacterized protein</fullName>
    </submittedName>
</protein>
<dbReference type="Proteomes" id="UP000232488">
    <property type="component" value="Segment"/>
</dbReference>
<dbReference type="EMBL" id="KX008963">
    <property type="protein sequence ID" value="AOM63564.1"/>
    <property type="molecule type" value="Genomic_DNA"/>
</dbReference>
<proteinExistence type="predicted"/>
<dbReference type="GeneID" id="37618614"/>
<organism evidence="1 2">
    <name type="scientific">Heterosigma akashiwo virus 01</name>
    <name type="common">HaV01</name>
    <dbReference type="NCBI Taxonomy" id="97195"/>
    <lineage>
        <taxon>Viruses</taxon>
        <taxon>Varidnaviria</taxon>
        <taxon>Bamfordvirae</taxon>
        <taxon>Nucleocytoviricota</taxon>
        <taxon>Megaviricetes</taxon>
        <taxon>Algavirales</taxon>
        <taxon>Phycodnaviridae</taxon>
        <taxon>Raphidovirus</taxon>
        <taxon>Raphidovirus japonicum</taxon>
    </lineage>
</organism>
<reference evidence="1 2" key="1">
    <citation type="submission" date="2016-03" db="EMBL/GenBank/DDBJ databases">
        <title>Genome sequences of a Phycodnavirus, Heterosigma akashiwo virus strain 53.</title>
        <authorList>
            <person name="Ueki S."/>
            <person name="Ogura Y."/>
            <person name="Hayashi T."/>
        </authorList>
    </citation>
    <scope>NUCLEOTIDE SEQUENCE [LARGE SCALE GENOMIC DNA]</scope>
    <source>
        <strain evidence="1">HaV53</strain>
    </source>
</reference>
<gene>
    <name evidence="1" type="primary">HaV53_ORF233</name>
</gene>
<organismHost>
    <name type="scientific">Heterosigma akashiwo</name>
    <name type="common">Chromophytic alga</name>
    <name type="synonym">Heterosigma carterae</name>
    <dbReference type="NCBI Taxonomy" id="2829"/>
</organismHost>
<evidence type="ECO:0000313" key="2">
    <source>
        <dbReference type="Proteomes" id="UP000232488"/>
    </source>
</evidence>
<dbReference type="KEGG" id="vg:37618614"/>